<organism evidence="2 3">
    <name type="scientific">Volvox africanus</name>
    <dbReference type="NCBI Taxonomy" id="51714"/>
    <lineage>
        <taxon>Eukaryota</taxon>
        <taxon>Viridiplantae</taxon>
        <taxon>Chlorophyta</taxon>
        <taxon>core chlorophytes</taxon>
        <taxon>Chlorophyceae</taxon>
        <taxon>CS clade</taxon>
        <taxon>Chlamydomonadales</taxon>
        <taxon>Volvocaceae</taxon>
        <taxon>Volvox</taxon>
    </lineage>
</organism>
<evidence type="ECO:0000256" key="1">
    <source>
        <dbReference type="SAM" id="MobiDB-lite"/>
    </source>
</evidence>
<feature type="compositionally biased region" description="Polar residues" evidence="1">
    <location>
        <begin position="374"/>
        <end position="390"/>
    </location>
</feature>
<name>A0ABQ5S126_9CHLO</name>
<dbReference type="Proteomes" id="UP001165090">
    <property type="component" value="Unassembled WGS sequence"/>
</dbReference>
<dbReference type="EMBL" id="BSDZ01000014">
    <property type="protein sequence ID" value="GLI63163.1"/>
    <property type="molecule type" value="Genomic_DNA"/>
</dbReference>
<comment type="caution">
    <text evidence="2">The sequence shown here is derived from an EMBL/GenBank/DDBJ whole genome shotgun (WGS) entry which is preliminary data.</text>
</comment>
<accession>A0ABQ5S126</accession>
<gene>
    <name evidence="2" type="ORF">VaNZ11_005934</name>
</gene>
<sequence length="502" mass="51053">MHYAEDAAVPEDAPETFAVHMGLLTRSASRKRICPEWLEAGDNCSVLRGGAPAWGPADIPMVAAMFLEYRSCPGGGHHQDSVRMRPRLQGKNGTRGANRVAVEAAALEHTAGNDIRKDSPEVRVLSERLAHESEAFSHEVPVMASLQVGSTSATTVASSLAISTTSIGPVPSAPPLSPPVRAALYSELLSGPGFSYVVNGDECLGSDTLSLGSLGSGSYMLGGDEEYENDLYDNEESGTESELFTPCGSRSAGSVYSGGSKCSGGADVTAALSAVAARLSPPPTCSLRRPTVALDGSLKAAAQGTAATITAVPVTSESEIVAIAATRNNGPLGRSHGVGAAAFRVGRSGDDDGSAGLRPAASAHEEDSGGESPVRSNSIESVGSTNFEVPSSSHRVRAAVARAAVSHGGIAAEYLAAADGGAWRPGGAPEAGLPWWGTSDQEGASGDSGGGGGATVTVPTLPHVDAPPALLPSDVYLGFINQLVESVRTAARAVENACQGDR</sequence>
<evidence type="ECO:0000313" key="2">
    <source>
        <dbReference type="EMBL" id="GLI63163.1"/>
    </source>
</evidence>
<proteinExistence type="predicted"/>
<protein>
    <submittedName>
        <fullName evidence="2">Uncharacterized protein</fullName>
    </submittedName>
</protein>
<feature type="region of interest" description="Disordered" evidence="1">
    <location>
        <begin position="426"/>
        <end position="460"/>
    </location>
</feature>
<evidence type="ECO:0000313" key="3">
    <source>
        <dbReference type="Proteomes" id="UP001165090"/>
    </source>
</evidence>
<keyword evidence="3" id="KW-1185">Reference proteome</keyword>
<reference evidence="2 3" key="1">
    <citation type="journal article" date="2023" name="IScience">
        <title>Expanded male sex-determining region conserved during the evolution of homothallism in the green alga Volvox.</title>
        <authorList>
            <person name="Yamamoto K."/>
            <person name="Matsuzaki R."/>
            <person name="Mahakham W."/>
            <person name="Heman W."/>
            <person name="Sekimoto H."/>
            <person name="Kawachi M."/>
            <person name="Minakuchi Y."/>
            <person name="Toyoda A."/>
            <person name="Nozaki H."/>
        </authorList>
    </citation>
    <scope>NUCLEOTIDE SEQUENCE [LARGE SCALE GENOMIC DNA]</scope>
    <source>
        <strain evidence="2 3">NIES-4468</strain>
    </source>
</reference>
<feature type="region of interest" description="Disordered" evidence="1">
    <location>
        <begin position="344"/>
        <end position="392"/>
    </location>
</feature>